<keyword evidence="11" id="KW-1185">Reference proteome</keyword>
<gene>
    <name evidence="10" type="ORF">NBR_LOCUS1426</name>
</gene>
<dbReference type="WBParaSite" id="NBR_0000142501-mRNA-1">
    <property type="protein sequence ID" value="NBR_0000142501-mRNA-1"/>
    <property type="gene ID" value="NBR_0000142501"/>
</dbReference>
<feature type="transmembrane region" description="Helical" evidence="9">
    <location>
        <begin position="63"/>
        <end position="83"/>
    </location>
</feature>
<keyword evidence="8" id="KW-0868">Chloride</keyword>
<proteinExistence type="predicted"/>
<accession>A0A0N4XFX3</accession>
<dbReference type="SUPFAM" id="SSF81340">
    <property type="entry name" value="Clc chloride channel"/>
    <property type="match status" value="1"/>
</dbReference>
<comment type="subcellular location">
    <subcellularLocation>
        <location evidence="1">Membrane</location>
        <topology evidence="1">Multi-pass membrane protein</topology>
    </subcellularLocation>
</comment>
<evidence type="ECO:0000256" key="8">
    <source>
        <dbReference type="ARBA" id="ARBA00023214"/>
    </source>
</evidence>
<evidence type="ECO:0000256" key="7">
    <source>
        <dbReference type="ARBA" id="ARBA00023136"/>
    </source>
</evidence>
<dbReference type="SUPFAM" id="SSF54631">
    <property type="entry name" value="CBS-domain pair"/>
    <property type="match status" value="1"/>
</dbReference>
<feature type="transmembrane region" description="Helical" evidence="9">
    <location>
        <begin position="20"/>
        <end position="38"/>
    </location>
</feature>
<dbReference type="Gene3D" id="3.10.580.10">
    <property type="entry name" value="CBS-domain"/>
    <property type="match status" value="1"/>
</dbReference>
<dbReference type="EMBL" id="UYSL01001118">
    <property type="protein sequence ID" value="VDL64869.1"/>
    <property type="molecule type" value="Genomic_DNA"/>
</dbReference>
<keyword evidence="6" id="KW-0406">Ion transport</keyword>
<evidence type="ECO:0000256" key="4">
    <source>
        <dbReference type="ARBA" id="ARBA00022737"/>
    </source>
</evidence>
<dbReference type="InterPro" id="IPR050970">
    <property type="entry name" value="Cl_channel_volt-gated"/>
</dbReference>
<evidence type="ECO:0000256" key="3">
    <source>
        <dbReference type="ARBA" id="ARBA00022692"/>
    </source>
</evidence>
<organism evidence="12">
    <name type="scientific">Nippostrongylus brasiliensis</name>
    <name type="common">Rat hookworm</name>
    <dbReference type="NCBI Taxonomy" id="27835"/>
    <lineage>
        <taxon>Eukaryota</taxon>
        <taxon>Metazoa</taxon>
        <taxon>Ecdysozoa</taxon>
        <taxon>Nematoda</taxon>
        <taxon>Chromadorea</taxon>
        <taxon>Rhabditida</taxon>
        <taxon>Rhabditina</taxon>
        <taxon>Rhabditomorpha</taxon>
        <taxon>Strongyloidea</taxon>
        <taxon>Heligmosomidae</taxon>
        <taxon>Nippostrongylus</taxon>
    </lineage>
</organism>
<dbReference type="PANTHER" id="PTHR45720">
    <property type="entry name" value="CHLORIDE CHANNEL PROTEIN 2"/>
    <property type="match status" value="1"/>
</dbReference>
<dbReference type="STRING" id="27835.A0A0N4XFX3"/>
<dbReference type="InterPro" id="IPR014743">
    <property type="entry name" value="Cl-channel_core"/>
</dbReference>
<keyword evidence="4" id="KW-0677">Repeat</keyword>
<evidence type="ECO:0000256" key="1">
    <source>
        <dbReference type="ARBA" id="ARBA00004141"/>
    </source>
</evidence>
<keyword evidence="7 9" id="KW-0472">Membrane</keyword>
<evidence type="ECO:0000256" key="6">
    <source>
        <dbReference type="ARBA" id="ARBA00023065"/>
    </source>
</evidence>
<evidence type="ECO:0000313" key="10">
    <source>
        <dbReference type="EMBL" id="VDL64869.1"/>
    </source>
</evidence>
<dbReference type="InterPro" id="IPR001807">
    <property type="entry name" value="ClC"/>
</dbReference>
<feature type="transmembrane region" description="Helical" evidence="9">
    <location>
        <begin position="89"/>
        <end position="109"/>
    </location>
</feature>
<keyword evidence="2" id="KW-0813">Transport</keyword>
<dbReference type="Gene3D" id="1.10.3080.10">
    <property type="entry name" value="Clc chloride channel"/>
    <property type="match status" value="2"/>
</dbReference>
<evidence type="ECO:0000313" key="11">
    <source>
        <dbReference type="Proteomes" id="UP000271162"/>
    </source>
</evidence>
<evidence type="ECO:0000256" key="9">
    <source>
        <dbReference type="SAM" id="Phobius"/>
    </source>
</evidence>
<dbReference type="Pfam" id="PF00654">
    <property type="entry name" value="Voltage_CLC"/>
    <property type="match status" value="1"/>
</dbReference>
<dbReference type="OMA" id="NITYHEM"/>
<keyword evidence="3 9" id="KW-0812">Transmembrane</keyword>
<dbReference type="InterPro" id="IPR046342">
    <property type="entry name" value="CBS_dom_sf"/>
</dbReference>
<dbReference type="GO" id="GO:0005247">
    <property type="term" value="F:voltage-gated chloride channel activity"/>
    <property type="evidence" value="ECO:0007669"/>
    <property type="project" value="TreeGrafter"/>
</dbReference>
<feature type="transmembrane region" description="Helical" evidence="9">
    <location>
        <begin position="162"/>
        <end position="182"/>
    </location>
</feature>
<sequence>VLFSIEVTSAYFAVRNYWRGFFAAICAATTFRIIRLVFKASEITVSAYYQTRFPEDAFFPEELPVFGLIGCVFYDSVFVLSIVCSTLPIPAGIFMPVFVIGASFGRLVGESMALTFPDGIRSNHTIGIYPGVYAVVGAASFCGSVTHTISVAVIVFELTGQLMHILPVMIAVLVGNVVCSYFQPSIYDSIIMIKALPYIPDVSHCSHSFHTVVAEQIMISDVKFIWRNITYHEMKEIVEENREIEAFPVVLDKESRILLGSVARKSLSYLIENKVGNRVRQLVIKVESFGRTILEFPEAARRARETFLSQDSRNESASSVEFHSEREMRRLLLSKRCSSIRMPLDMKQRTRKKDRRNSESLRLWHGVGSSGVGVLRSPSTDPFGSPAVEACPESVAPFMKSNKDSLTCRRFASFNESFYVVESEKR</sequence>
<reference evidence="12" key="1">
    <citation type="submission" date="2017-02" db="UniProtKB">
        <authorList>
            <consortium name="WormBaseParasite"/>
        </authorList>
    </citation>
    <scope>IDENTIFICATION</scope>
</reference>
<evidence type="ECO:0000256" key="2">
    <source>
        <dbReference type="ARBA" id="ARBA00022448"/>
    </source>
</evidence>
<dbReference type="AlphaFoldDB" id="A0A0N4XFX3"/>
<keyword evidence="5 9" id="KW-1133">Transmembrane helix</keyword>
<evidence type="ECO:0000313" key="12">
    <source>
        <dbReference type="WBParaSite" id="NBR_0000142501-mRNA-1"/>
    </source>
</evidence>
<evidence type="ECO:0000256" key="5">
    <source>
        <dbReference type="ARBA" id="ARBA00022989"/>
    </source>
</evidence>
<reference evidence="10 11" key="2">
    <citation type="submission" date="2018-11" db="EMBL/GenBank/DDBJ databases">
        <authorList>
            <consortium name="Pathogen Informatics"/>
        </authorList>
    </citation>
    <scope>NUCLEOTIDE SEQUENCE [LARGE SCALE GENOMIC DNA]</scope>
</reference>
<dbReference type="PANTHER" id="PTHR45720:SF10">
    <property type="entry name" value="CHLORIDE CHANNEL PROTEIN 2"/>
    <property type="match status" value="1"/>
</dbReference>
<dbReference type="PRINTS" id="PR00762">
    <property type="entry name" value="CLCHANNEL"/>
</dbReference>
<name>A0A0N4XFX3_NIPBR</name>
<dbReference type="Proteomes" id="UP000271162">
    <property type="component" value="Unassembled WGS sequence"/>
</dbReference>
<feature type="transmembrane region" description="Helical" evidence="9">
    <location>
        <begin position="130"/>
        <end position="156"/>
    </location>
</feature>
<protein>
    <submittedName>
        <fullName evidence="12">Chloride channel protein</fullName>
    </submittedName>
</protein>
<dbReference type="GO" id="GO:0005886">
    <property type="term" value="C:plasma membrane"/>
    <property type="evidence" value="ECO:0007669"/>
    <property type="project" value="TreeGrafter"/>
</dbReference>